<organism evidence="3 4">
    <name type="scientific">Naasia aerilata</name>
    <dbReference type="NCBI Taxonomy" id="1162966"/>
    <lineage>
        <taxon>Bacteria</taxon>
        <taxon>Bacillati</taxon>
        <taxon>Actinomycetota</taxon>
        <taxon>Actinomycetes</taxon>
        <taxon>Micrococcales</taxon>
        <taxon>Microbacteriaceae</taxon>
        <taxon>Naasia</taxon>
    </lineage>
</organism>
<evidence type="ECO:0000256" key="1">
    <source>
        <dbReference type="ARBA" id="ARBA00022676"/>
    </source>
</evidence>
<accession>A0ABN6XHL2</accession>
<dbReference type="Pfam" id="PF01075">
    <property type="entry name" value="Glyco_transf_9"/>
    <property type="match status" value="1"/>
</dbReference>
<proteinExistence type="predicted"/>
<dbReference type="PANTHER" id="PTHR30160">
    <property type="entry name" value="TETRAACYLDISACCHARIDE 4'-KINASE-RELATED"/>
    <property type="match status" value="1"/>
</dbReference>
<dbReference type="InterPro" id="IPR051199">
    <property type="entry name" value="LPS_LOS_Heptosyltrfase"/>
</dbReference>
<evidence type="ECO:0000256" key="2">
    <source>
        <dbReference type="ARBA" id="ARBA00022679"/>
    </source>
</evidence>
<gene>
    <name evidence="3" type="ORF">GCM10025866_02180</name>
</gene>
<dbReference type="Gene3D" id="3.40.50.2000">
    <property type="entry name" value="Glycogen Phosphorylase B"/>
    <property type="match status" value="1"/>
</dbReference>
<dbReference type="Proteomes" id="UP001321498">
    <property type="component" value="Chromosome"/>
</dbReference>
<evidence type="ECO:0000313" key="4">
    <source>
        <dbReference type="Proteomes" id="UP001321498"/>
    </source>
</evidence>
<reference evidence="4" key="1">
    <citation type="journal article" date="2019" name="Int. J. Syst. Evol. Microbiol.">
        <title>The Global Catalogue of Microorganisms (GCM) 10K type strain sequencing project: providing services to taxonomists for standard genome sequencing and annotation.</title>
        <authorList>
            <consortium name="The Broad Institute Genomics Platform"/>
            <consortium name="The Broad Institute Genome Sequencing Center for Infectious Disease"/>
            <person name="Wu L."/>
            <person name="Ma J."/>
        </authorList>
    </citation>
    <scope>NUCLEOTIDE SEQUENCE [LARGE SCALE GENOMIC DNA]</scope>
    <source>
        <strain evidence="4">NBRC 108725</strain>
    </source>
</reference>
<name>A0ABN6XHL2_9MICO</name>
<dbReference type="RefSeq" id="WP_350226691.1">
    <property type="nucleotide sequence ID" value="NZ_AP027731.1"/>
</dbReference>
<sequence>MPYRYHQHEVLRSLEVAGLLGARPVTLEPVLTVTDADVRRAQALLGDGPPIVALHPGATDPRRRWPTERFGEIAARAAERGHRAVVVGSADEAGLGAEVVASARAAGAPEGSVRSFAGEGDLGVLVGTLALSVATVANDSGPRHLAQAVGCPTVSMYWIGNVINAGPLGRSLHRVHLDWRTECPICGIDVTQVGWTAERCEHNPSFVDAIAVDDVWADLEDFL</sequence>
<keyword evidence="4" id="KW-1185">Reference proteome</keyword>
<dbReference type="SUPFAM" id="SSF53756">
    <property type="entry name" value="UDP-Glycosyltransferase/glycogen phosphorylase"/>
    <property type="match status" value="1"/>
</dbReference>
<dbReference type="CDD" id="cd03789">
    <property type="entry name" value="GT9_LPS_heptosyltransferase"/>
    <property type="match status" value="1"/>
</dbReference>
<keyword evidence="1" id="KW-0328">Glycosyltransferase</keyword>
<keyword evidence="2" id="KW-0808">Transferase</keyword>
<dbReference type="PANTHER" id="PTHR30160:SF1">
    <property type="entry name" value="LIPOPOLYSACCHARIDE 1,2-N-ACETYLGLUCOSAMINETRANSFERASE-RELATED"/>
    <property type="match status" value="1"/>
</dbReference>
<evidence type="ECO:0000313" key="3">
    <source>
        <dbReference type="EMBL" id="BDZ44309.1"/>
    </source>
</evidence>
<protein>
    <recommendedName>
        <fullName evidence="5">Glycosyltransferase family 9 protein</fullName>
    </recommendedName>
</protein>
<dbReference type="EMBL" id="AP027731">
    <property type="protein sequence ID" value="BDZ44309.1"/>
    <property type="molecule type" value="Genomic_DNA"/>
</dbReference>
<evidence type="ECO:0008006" key="5">
    <source>
        <dbReference type="Google" id="ProtNLM"/>
    </source>
</evidence>
<dbReference type="InterPro" id="IPR002201">
    <property type="entry name" value="Glyco_trans_9"/>
</dbReference>